<dbReference type="HAMAP" id="MF_01341">
    <property type="entry name" value="Ribosomal_uL15"/>
    <property type="match status" value="1"/>
</dbReference>
<keyword evidence="4" id="KW-0699">rRNA-binding</keyword>
<feature type="region of interest" description="Disordered" evidence="5">
    <location>
        <begin position="15"/>
        <end position="65"/>
    </location>
</feature>
<evidence type="ECO:0000256" key="3">
    <source>
        <dbReference type="ARBA" id="ARBA00023274"/>
    </source>
</evidence>
<dbReference type="AlphaFoldDB" id="A0A2X3BRY7"/>
<dbReference type="RefSeq" id="WP_023948040.1">
    <property type="nucleotide sequence ID" value="NZ_UAWL01000006.1"/>
</dbReference>
<comment type="similarity">
    <text evidence="1 4">Belongs to the universal ribosomal protein uL15 family.</text>
</comment>
<name>A0A2X3BRY7_9HELI</name>
<dbReference type="GO" id="GO:0003735">
    <property type="term" value="F:structural constituent of ribosome"/>
    <property type="evidence" value="ECO:0007669"/>
    <property type="project" value="InterPro"/>
</dbReference>
<dbReference type="NCBIfam" id="TIGR01071">
    <property type="entry name" value="rplO_bact"/>
    <property type="match status" value="1"/>
</dbReference>
<evidence type="ECO:0000256" key="4">
    <source>
        <dbReference type="HAMAP-Rule" id="MF_01341"/>
    </source>
</evidence>
<dbReference type="InterPro" id="IPR036227">
    <property type="entry name" value="Ribosomal_uL15/eL18_sf"/>
</dbReference>
<dbReference type="GO" id="GO:0006412">
    <property type="term" value="P:translation"/>
    <property type="evidence" value="ECO:0007669"/>
    <property type="project" value="UniProtKB-UniRule"/>
</dbReference>
<comment type="function">
    <text evidence="4">Binds to the 23S rRNA.</text>
</comment>
<dbReference type="Proteomes" id="UP000250166">
    <property type="component" value="Unassembled WGS sequence"/>
</dbReference>
<dbReference type="SUPFAM" id="SSF52080">
    <property type="entry name" value="Ribosomal proteins L15p and L18e"/>
    <property type="match status" value="1"/>
</dbReference>
<evidence type="ECO:0000313" key="6">
    <source>
        <dbReference type="EMBL" id="SQB98895.1"/>
    </source>
</evidence>
<dbReference type="EMBL" id="UAWL01000006">
    <property type="protein sequence ID" value="SQB98895.1"/>
    <property type="molecule type" value="Genomic_DNA"/>
</dbReference>
<evidence type="ECO:0000256" key="2">
    <source>
        <dbReference type="ARBA" id="ARBA00022980"/>
    </source>
</evidence>
<sequence>MASLHKIKPALGSVKYTKRVGRGQGSGMGKTSTRGGKGQTARTGYKAKRGFEGGQQPLQRRLPKVGFTTHTQKPYVINLNKIKKIADLEEITIASIQSVHKLPGYVVRESQRQNTKEPKALVKIIGTNASNLASKIKDQYVIVSGQK</sequence>
<dbReference type="GO" id="GO:0019843">
    <property type="term" value="F:rRNA binding"/>
    <property type="evidence" value="ECO:0007669"/>
    <property type="project" value="UniProtKB-UniRule"/>
</dbReference>
<dbReference type="InterPro" id="IPR005749">
    <property type="entry name" value="Ribosomal_uL15_bac-type"/>
</dbReference>
<reference evidence="6 7" key="1">
    <citation type="submission" date="2018-06" db="EMBL/GenBank/DDBJ databases">
        <authorList>
            <consortium name="Pathogen Informatics"/>
            <person name="Doyle S."/>
        </authorList>
    </citation>
    <scope>NUCLEOTIDE SEQUENCE [LARGE SCALE GENOMIC DNA]</scope>
    <source>
        <strain evidence="6 7">NCTC13102</strain>
    </source>
</reference>
<dbReference type="PANTHER" id="PTHR12934">
    <property type="entry name" value="50S RIBOSOMAL PROTEIN L15"/>
    <property type="match status" value="1"/>
</dbReference>
<comment type="subunit">
    <text evidence="4">Part of the 50S ribosomal subunit.</text>
</comment>
<dbReference type="GO" id="GO:0022625">
    <property type="term" value="C:cytosolic large ribosomal subunit"/>
    <property type="evidence" value="ECO:0007669"/>
    <property type="project" value="TreeGrafter"/>
</dbReference>
<keyword evidence="3 4" id="KW-0687">Ribonucleoprotein</keyword>
<gene>
    <name evidence="4 6" type="primary">rplO</name>
    <name evidence="6" type="ORF">NCTC13102_01366</name>
</gene>
<protein>
    <recommendedName>
        <fullName evidence="4">Large ribosomal subunit protein uL15</fullName>
    </recommendedName>
</protein>
<accession>A0A2X3BRY7</accession>
<keyword evidence="2 4" id="KW-0689">Ribosomal protein</keyword>
<organism evidence="6 7">
    <name type="scientific">Helicobacter fennelliae</name>
    <dbReference type="NCBI Taxonomy" id="215"/>
    <lineage>
        <taxon>Bacteria</taxon>
        <taxon>Pseudomonadati</taxon>
        <taxon>Campylobacterota</taxon>
        <taxon>Epsilonproteobacteria</taxon>
        <taxon>Campylobacterales</taxon>
        <taxon>Helicobacteraceae</taxon>
        <taxon>Helicobacter</taxon>
    </lineage>
</organism>
<evidence type="ECO:0000256" key="5">
    <source>
        <dbReference type="SAM" id="MobiDB-lite"/>
    </source>
</evidence>
<evidence type="ECO:0000256" key="1">
    <source>
        <dbReference type="ARBA" id="ARBA00007320"/>
    </source>
</evidence>
<dbReference type="PANTHER" id="PTHR12934:SF11">
    <property type="entry name" value="LARGE RIBOSOMAL SUBUNIT PROTEIN UL15M"/>
    <property type="match status" value="1"/>
</dbReference>
<evidence type="ECO:0000313" key="7">
    <source>
        <dbReference type="Proteomes" id="UP000250166"/>
    </source>
</evidence>
<keyword evidence="4" id="KW-0694">RNA-binding</keyword>
<dbReference type="InterPro" id="IPR030878">
    <property type="entry name" value="Ribosomal_uL15"/>
</dbReference>
<proteinExistence type="inferred from homology"/>